<dbReference type="InterPro" id="IPR004948">
    <property type="entry name" value="Nuc-triphosphatase_THEP1"/>
</dbReference>
<evidence type="ECO:0000256" key="1">
    <source>
        <dbReference type="ARBA" id="ARBA00022741"/>
    </source>
</evidence>
<accession>A0A0W8F6N0</accession>
<dbReference type="SUPFAM" id="SSF52540">
    <property type="entry name" value="P-loop containing nucleoside triphosphate hydrolases"/>
    <property type="match status" value="1"/>
</dbReference>
<protein>
    <submittedName>
        <fullName evidence="4">Putative atp-binding protein</fullName>
    </submittedName>
</protein>
<keyword evidence="3 4" id="KW-0067">ATP-binding</keyword>
<dbReference type="AlphaFoldDB" id="A0A0W8F6N0"/>
<reference evidence="4" key="1">
    <citation type="journal article" date="2015" name="Proc. Natl. Acad. Sci. U.S.A.">
        <title>Networks of energetic and metabolic interactions define dynamics in microbial communities.</title>
        <authorList>
            <person name="Embree M."/>
            <person name="Liu J.K."/>
            <person name="Al-Bassam M.M."/>
            <person name="Zengler K."/>
        </authorList>
    </citation>
    <scope>NUCLEOTIDE SEQUENCE</scope>
</reference>
<evidence type="ECO:0000313" key="4">
    <source>
        <dbReference type="EMBL" id="KUG16539.1"/>
    </source>
</evidence>
<dbReference type="EMBL" id="LNQE01001491">
    <property type="protein sequence ID" value="KUG16539.1"/>
    <property type="molecule type" value="Genomic_DNA"/>
</dbReference>
<dbReference type="PANTHER" id="PTHR43146:SF1">
    <property type="entry name" value="CANCER-RELATED NUCLEOSIDE-TRIPHOSPHATASE"/>
    <property type="match status" value="1"/>
</dbReference>
<keyword evidence="1" id="KW-0547">Nucleotide-binding</keyword>
<evidence type="ECO:0000256" key="2">
    <source>
        <dbReference type="ARBA" id="ARBA00022801"/>
    </source>
</evidence>
<comment type="caution">
    <text evidence="4">The sequence shown here is derived from an EMBL/GenBank/DDBJ whole genome shotgun (WGS) entry which is preliminary data.</text>
</comment>
<dbReference type="GO" id="GO:0005524">
    <property type="term" value="F:ATP binding"/>
    <property type="evidence" value="ECO:0007669"/>
    <property type="project" value="UniProtKB-KW"/>
</dbReference>
<dbReference type="InterPro" id="IPR027417">
    <property type="entry name" value="P-loop_NTPase"/>
</dbReference>
<organism evidence="4">
    <name type="scientific">hydrocarbon metagenome</name>
    <dbReference type="NCBI Taxonomy" id="938273"/>
    <lineage>
        <taxon>unclassified sequences</taxon>
        <taxon>metagenomes</taxon>
        <taxon>ecological metagenomes</taxon>
    </lineage>
</organism>
<dbReference type="Gene3D" id="3.40.50.300">
    <property type="entry name" value="P-loop containing nucleotide triphosphate hydrolases"/>
    <property type="match status" value="1"/>
</dbReference>
<evidence type="ECO:0000256" key="3">
    <source>
        <dbReference type="ARBA" id="ARBA00022840"/>
    </source>
</evidence>
<gene>
    <name evidence="4" type="ORF">ASZ90_013801</name>
</gene>
<proteinExistence type="predicted"/>
<sequence>MATRIAVTGSPGIGKSTLVAKVISGTKLRVGGVLARDRCYKDRRTGFELLDLSTGMVGILADEAGDGPQLGKYRVHLDDLDRIGAQAVENALGCDLIVVDEVGPMELSSHSFVLAVEKAIASPKPMLVVLHQWSNHRLAKKIRGSFRVLTVTRENRDSLADEIAKALKSG</sequence>
<dbReference type="PANTHER" id="PTHR43146">
    <property type="entry name" value="CANCER-RELATED NUCLEOSIDE-TRIPHOSPHATASE"/>
    <property type="match status" value="1"/>
</dbReference>
<dbReference type="NCBIfam" id="NF010248">
    <property type="entry name" value="PRK13695.1"/>
    <property type="match status" value="1"/>
</dbReference>
<dbReference type="GO" id="GO:0017111">
    <property type="term" value="F:ribonucleoside triphosphate phosphatase activity"/>
    <property type="evidence" value="ECO:0007669"/>
    <property type="project" value="InterPro"/>
</dbReference>
<name>A0A0W8F6N0_9ZZZZ</name>
<dbReference type="Pfam" id="PF03266">
    <property type="entry name" value="NTPase_1"/>
    <property type="match status" value="1"/>
</dbReference>
<keyword evidence="2" id="KW-0378">Hydrolase</keyword>